<accession>A0AAE9XVX2</accession>
<dbReference type="PANTHER" id="PTHR33884">
    <property type="entry name" value="UPF0410 PROTEIN YMGE"/>
    <property type="match status" value="1"/>
</dbReference>
<keyword evidence="6 7" id="KW-0472">Membrane</keyword>
<evidence type="ECO:0000256" key="1">
    <source>
        <dbReference type="ARBA" id="ARBA00004651"/>
    </source>
</evidence>
<evidence type="ECO:0000313" key="9">
    <source>
        <dbReference type="Proteomes" id="UP001217500"/>
    </source>
</evidence>
<dbReference type="Pfam" id="PF04226">
    <property type="entry name" value="Transgly_assoc"/>
    <property type="match status" value="1"/>
</dbReference>
<evidence type="ECO:0000256" key="3">
    <source>
        <dbReference type="ARBA" id="ARBA00022475"/>
    </source>
</evidence>
<comment type="subcellular location">
    <subcellularLocation>
        <location evidence="1">Cell membrane</location>
        <topology evidence="1">Multi-pass membrane protein</topology>
    </subcellularLocation>
</comment>
<evidence type="ECO:0000256" key="4">
    <source>
        <dbReference type="ARBA" id="ARBA00022692"/>
    </source>
</evidence>
<dbReference type="KEGG" id="gso:PH603_04750"/>
<evidence type="ECO:0000256" key="5">
    <source>
        <dbReference type="ARBA" id="ARBA00022989"/>
    </source>
</evidence>
<evidence type="ECO:0000313" key="8">
    <source>
        <dbReference type="EMBL" id="WCL55068.1"/>
    </source>
</evidence>
<dbReference type="Proteomes" id="UP001217500">
    <property type="component" value="Chromosome"/>
</dbReference>
<reference evidence="8" key="1">
    <citation type="submission" date="2023-01" db="EMBL/GenBank/DDBJ databases">
        <title>The genome sequence of Kordiimonadaceae bacterium 6D33.</title>
        <authorList>
            <person name="Liu Y."/>
        </authorList>
    </citation>
    <scope>NUCLEOTIDE SEQUENCE</scope>
    <source>
        <strain evidence="8">6D33</strain>
    </source>
</reference>
<keyword evidence="3" id="KW-1003">Cell membrane</keyword>
<comment type="similarity">
    <text evidence="2">Belongs to the UPF0410 family.</text>
</comment>
<keyword evidence="5 7" id="KW-1133">Transmembrane helix</keyword>
<name>A0AAE9XVX2_9PROT</name>
<dbReference type="RefSeq" id="WP_289504826.1">
    <property type="nucleotide sequence ID" value="NZ_CP116805.1"/>
</dbReference>
<proteinExistence type="inferred from homology"/>
<keyword evidence="4 7" id="KW-0812">Transmembrane</keyword>
<dbReference type="PANTHER" id="PTHR33884:SF3">
    <property type="entry name" value="UPF0410 PROTEIN YMGE"/>
    <property type="match status" value="1"/>
</dbReference>
<gene>
    <name evidence="8" type="ORF">PH603_04750</name>
</gene>
<dbReference type="GO" id="GO:0005886">
    <property type="term" value="C:plasma membrane"/>
    <property type="evidence" value="ECO:0007669"/>
    <property type="project" value="UniProtKB-SubCell"/>
</dbReference>
<sequence length="79" mass="8017">MLYALLLGGLAGFLAGQFMKGAGYGIIVNIILGLLGGLVGRFLFSLIGFGASGFIGELITATVGAVVLIWLSSKIKAKG</sequence>
<dbReference type="InterPro" id="IPR007341">
    <property type="entry name" value="Transgly_assoc"/>
</dbReference>
<feature type="transmembrane region" description="Helical" evidence="7">
    <location>
        <begin position="41"/>
        <end position="71"/>
    </location>
</feature>
<dbReference type="EMBL" id="CP116805">
    <property type="protein sequence ID" value="WCL55068.1"/>
    <property type="molecule type" value="Genomic_DNA"/>
</dbReference>
<protein>
    <submittedName>
        <fullName evidence="8">GlsB/YeaQ/YmgE family stress response membrane protein</fullName>
    </submittedName>
</protein>
<evidence type="ECO:0000256" key="2">
    <source>
        <dbReference type="ARBA" id="ARBA00011006"/>
    </source>
</evidence>
<organism evidence="8 9">
    <name type="scientific">Gimibacter soli</name>
    <dbReference type="NCBI Taxonomy" id="3024400"/>
    <lineage>
        <taxon>Bacteria</taxon>
        <taxon>Pseudomonadati</taxon>
        <taxon>Pseudomonadota</taxon>
        <taxon>Alphaproteobacteria</taxon>
        <taxon>Kordiimonadales</taxon>
        <taxon>Temperatibacteraceae</taxon>
        <taxon>Gimibacter</taxon>
    </lineage>
</organism>
<evidence type="ECO:0000256" key="6">
    <source>
        <dbReference type="ARBA" id="ARBA00023136"/>
    </source>
</evidence>
<evidence type="ECO:0000256" key="7">
    <source>
        <dbReference type="SAM" id="Phobius"/>
    </source>
</evidence>
<dbReference type="AlphaFoldDB" id="A0AAE9XVX2"/>
<keyword evidence="9" id="KW-1185">Reference proteome</keyword>